<keyword evidence="2" id="KW-0117">Actin capping</keyword>
<gene>
    <name evidence="6" type="ORF">CYNAS_LOCUS6537</name>
</gene>
<keyword evidence="4" id="KW-0009">Actin-binding</keyword>
<dbReference type="SMART" id="SM00262">
    <property type="entry name" value="GEL"/>
    <property type="match status" value="4"/>
</dbReference>
<accession>A0AA36GM36</accession>
<dbReference type="AlphaFoldDB" id="A0AA36GM36"/>
<dbReference type="CDD" id="cd11292">
    <property type="entry name" value="gelsolin_S3_like"/>
    <property type="match status" value="1"/>
</dbReference>
<evidence type="ECO:0000256" key="2">
    <source>
        <dbReference type="ARBA" id="ARBA00022467"/>
    </source>
</evidence>
<feature type="domain" description="Gelsolin-like" evidence="5">
    <location>
        <begin position="24"/>
        <end position="102"/>
    </location>
</feature>
<dbReference type="PANTHER" id="PTHR11977">
    <property type="entry name" value="VILLIN"/>
    <property type="match status" value="1"/>
</dbReference>
<evidence type="ECO:0000256" key="1">
    <source>
        <dbReference type="ARBA" id="ARBA00008418"/>
    </source>
</evidence>
<dbReference type="GO" id="GO:0051693">
    <property type="term" value="P:actin filament capping"/>
    <property type="evidence" value="ECO:0007669"/>
    <property type="project" value="UniProtKB-KW"/>
</dbReference>
<comment type="caution">
    <text evidence="6">The sequence shown here is derived from an EMBL/GenBank/DDBJ whole genome shotgun (WGS) entry which is preliminary data.</text>
</comment>
<reference evidence="6" key="1">
    <citation type="submission" date="2023-07" db="EMBL/GenBank/DDBJ databases">
        <authorList>
            <consortium name="CYATHOMIX"/>
        </authorList>
    </citation>
    <scope>NUCLEOTIDE SEQUENCE</scope>
    <source>
        <strain evidence="6">N/A</strain>
    </source>
</reference>
<feature type="domain" description="Gelsolin-like" evidence="5">
    <location>
        <begin position="266"/>
        <end position="336"/>
    </location>
</feature>
<dbReference type="PANTHER" id="PTHR11977:SF123">
    <property type="entry name" value="GELSOLIN"/>
    <property type="match status" value="1"/>
</dbReference>
<evidence type="ECO:0000256" key="4">
    <source>
        <dbReference type="ARBA" id="ARBA00023203"/>
    </source>
</evidence>
<dbReference type="Gene3D" id="3.40.20.10">
    <property type="entry name" value="Severin"/>
    <property type="match status" value="4"/>
</dbReference>
<organism evidence="6 7">
    <name type="scientific">Cylicocyclus nassatus</name>
    <name type="common">Nematode worm</name>
    <dbReference type="NCBI Taxonomy" id="53992"/>
    <lineage>
        <taxon>Eukaryota</taxon>
        <taxon>Metazoa</taxon>
        <taxon>Ecdysozoa</taxon>
        <taxon>Nematoda</taxon>
        <taxon>Chromadorea</taxon>
        <taxon>Rhabditida</taxon>
        <taxon>Rhabditina</taxon>
        <taxon>Rhabditomorpha</taxon>
        <taxon>Strongyloidea</taxon>
        <taxon>Strongylidae</taxon>
        <taxon>Cylicocyclus</taxon>
    </lineage>
</organism>
<dbReference type="GO" id="GO:0051015">
    <property type="term" value="F:actin filament binding"/>
    <property type="evidence" value="ECO:0007669"/>
    <property type="project" value="InterPro"/>
</dbReference>
<name>A0AA36GM36_CYLNA</name>
<feature type="domain" description="Gelsolin-like" evidence="5">
    <location>
        <begin position="144"/>
        <end position="203"/>
    </location>
</feature>
<feature type="domain" description="Gelsolin-like" evidence="5">
    <location>
        <begin position="367"/>
        <end position="440"/>
    </location>
</feature>
<dbReference type="CDD" id="cd11290">
    <property type="entry name" value="gelsolin_S1_like"/>
    <property type="match status" value="1"/>
</dbReference>
<evidence type="ECO:0000259" key="5">
    <source>
        <dbReference type="Pfam" id="PF00626"/>
    </source>
</evidence>
<dbReference type="InterPro" id="IPR007122">
    <property type="entry name" value="Villin/Gelsolin"/>
</dbReference>
<dbReference type="CDD" id="cd11291">
    <property type="entry name" value="gelsolin_S6_like"/>
    <property type="match status" value="1"/>
</dbReference>
<protein>
    <recommendedName>
        <fullName evidence="5">Gelsolin-like domain-containing protein</fullName>
    </recommendedName>
</protein>
<dbReference type="SUPFAM" id="SSF55753">
    <property type="entry name" value="Actin depolymerizing proteins"/>
    <property type="match status" value="4"/>
</dbReference>
<comment type="similarity">
    <text evidence="1">Belongs to the villin/gelsolin family.</text>
</comment>
<dbReference type="InterPro" id="IPR029006">
    <property type="entry name" value="ADF-H/Gelsolin-like_dom_sf"/>
</dbReference>
<dbReference type="Pfam" id="PF00626">
    <property type="entry name" value="Gelsolin"/>
    <property type="match status" value="4"/>
</dbReference>
<dbReference type="CDD" id="cd11289">
    <property type="entry name" value="gelsolin_S2_like"/>
    <property type="match status" value="1"/>
</dbReference>
<evidence type="ECO:0000313" key="6">
    <source>
        <dbReference type="EMBL" id="CAJ0594554.1"/>
    </source>
</evidence>
<evidence type="ECO:0000256" key="3">
    <source>
        <dbReference type="ARBA" id="ARBA00022737"/>
    </source>
</evidence>
<sequence>MAPYIDLDAVGRRKGLEIWRIKEFDLLPVPKNEYGQFYTGDAYVCLNTTENQTWDLHFWLGENATTDEVGSAAIAAVKIDDALGGRPVQHREVQKHESSLFLSYFPHGVRYMNGGYESGFHHVEDIFDNFEPRLFHCKGKRNVRCTQVDCDVRSLNIGDVFILDLGRELYIWMPPECGRLEKIKGMEIAKHISQEERHCRAHVNVLDSDWDTNETFWSYFGGVDNASNIGSAREDDESYWQRSFEGVILYRVSDASGRMEVSEVADGEVMHSQLDSQDAFILDAASSGIFVWVGSGCNINERRKALSWGENYIKQKNLPSWTQVTLVREGDEPPSFTQWFGDWNQARASYKPRLYQICDHSGKLVIEEIENFNQESLDGDDVMLLDTYDQIYVWIGAGASEQEKEGATNLAERYLQQKALPRHAGTNIVTIYQGSEPGSFKAKFREWDDDLFQSDTRSVENIKRRFFNQ</sequence>
<keyword evidence="7" id="KW-1185">Reference proteome</keyword>
<dbReference type="FunFam" id="3.40.20.10:FF:000002">
    <property type="entry name" value="Gelsolin"/>
    <property type="match status" value="1"/>
</dbReference>
<dbReference type="PRINTS" id="PR00597">
    <property type="entry name" value="GELSOLIN"/>
</dbReference>
<dbReference type="InterPro" id="IPR007123">
    <property type="entry name" value="Gelsolin-like_dom"/>
</dbReference>
<keyword evidence="3" id="KW-0677">Repeat</keyword>
<evidence type="ECO:0000313" key="7">
    <source>
        <dbReference type="Proteomes" id="UP001176961"/>
    </source>
</evidence>
<dbReference type="Proteomes" id="UP001176961">
    <property type="component" value="Unassembled WGS sequence"/>
</dbReference>
<dbReference type="FunFam" id="3.40.20.10:FF:000005">
    <property type="entry name" value="Gelsolin"/>
    <property type="match status" value="1"/>
</dbReference>
<proteinExistence type="inferred from homology"/>
<dbReference type="EMBL" id="CATQJL010000112">
    <property type="protein sequence ID" value="CAJ0594554.1"/>
    <property type="molecule type" value="Genomic_DNA"/>
</dbReference>